<evidence type="ECO:0000313" key="9">
    <source>
        <dbReference type="EMBL" id="KAJ2809252.1"/>
    </source>
</evidence>
<feature type="domain" description="PLA2c" evidence="8">
    <location>
        <begin position="290"/>
        <end position="951"/>
    </location>
</feature>
<keyword evidence="4 5" id="KW-0443">Lipid metabolism</keyword>
<evidence type="ECO:0000313" key="10">
    <source>
        <dbReference type="Proteomes" id="UP001140094"/>
    </source>
</evidence>
<keyword evidence="3 5" id="KW-0442">Lipid degradation</keyword>
<comment type="caution">
    <text evidence="9">The sequence shown here is derived from an EMBL/GenBank/DDBJ whole genome shotgun (WGS) entry which is preliminary data.</text>
</comment>
<dbReference type="EC" id="3.1.1.5" evidence="6"/>
<keyword evidence="2 5" id="KW-0378">Hydrolase</keyword>
<protein>
    <recommendedName>
        <fullName evidence="6">Lysophospholipase</fullName>
        <ecNumber evidence="6">3.1.1.5</ecNumber>
    </recommendedName>
</protein>
<feature type="region of interest" description="Disordered" evidence="7">
    <location>
        <begin position="103"/>
        <end position="126"/>
    </location>
</feature>
<dbReference type="AlphaFoldDB" id="A0A9W8I6K0"/>
<evidence type="ECO:0000256" key="3">
    <source>
        <dbReference type="ARBA" id="ARBA00022963"/>
    </source>
</evidence>
<dbReference type="InterPro" id="IPR016035">
    <property type="entry name" value="Acyl_Trfase/lysoPLipase"/>
</dbReference>
<dbReference type="Pfam" id="PF01735">
    <property type="entry name" value="PLA2_B"/>
    <property type="match status" value="2"/>
</dbReference>
<dbReference type="SMART" id="SM00022">
    <property type="entry name" value="PLAc"/>
    <property type="match status" value="1"/>
</dbReference>
<dbReference type="GO" id="GO:0046475">
    <property type="term" value="P:glycerophospholipid catabolic process"/>
    <property type="evidence" value="ECO:0007669"/>
    <property type="project" value="TreeGrafter"/>
</dbReference>
<evidence type="ECO:0000256" key="4">
    <source>
        <dbReference type="ARBA" id="ARBA00023098"/>
    </source>
</evidence>
<evidence type="ECO:0000256" key="1">
    <source>
        <dbReference type="ARBA" id="ARBA00008780"/>
    </source>
</evidence>
<feature type="compositionally biased region" description="Basic and acidic residues" evidence="7">
    <location>
        <begin position="206"/>
        <end position="221"/>
    </location>
</feature>
<dbReference type="EMBL" id="JANBUO010000006">
    <property type="protein sequence ID" value="KAJ2809252.1"/>
    <property type="molecule type" value="Genomic_DNA"/>
</dbReference>
<comment type="similarity">
    <text evidence="1 6">Belongs to the lysophospholipase family.</text>
</comment>
<dbReference type="GO" id="GO:0004623">
    <property type="term" value="F:phospholipase A2 activity"/>
    <property type="evidence" value="ECO:0007669"/>
    <property type="project" value="TreeGrafter"/>
</dbReference>
<proteinExistence type="inferred from homology"/>
<name>A0A9W8I6K0_9FUNG</name>
<keyword evidence="10" id="KW-1185">Reference proteome</keyword>
<feature type="region of interest" description="Disordered" evidence="7">
    <location>
        <begin position="449"/>
        <end position="472"/>
    </location>
</feature>
<dbReference type="PROSITE" id="PS51210">
    <property type="entry name" value="PLA2C"/>
    <property type="match status" value="1"/>
</dbReference>
<evidence type="ECO:0000256" key="2">
    <source>
        <dbReference type="ARBA" id="ARBA00022801"/>
    </source>
</evidence>
<dbReference type="PANTHER" id="PTHR10728:SF40">
    <property type="entry name" value="PATATIN FAMILY PROTEIN"/>
    <property type="match status" value="1"/>
</dbReference>
<feature type="region of interest" description="Disordered" evidence="7">
    <location>
        <begin position="188"/>
        <end position="221"/>
    </location>
</feature>
<dbReference type="Proteomes" id="UP001140094">
    <property type="component" value="Unassembled WGS sequence"/>
</dbReference>
<feature type="compositionally biased region" description="Low complexity" evidence="7">
    <location>
        <begin position="195"/>
        <end position="205"/>
    </location>
</feature>
<organism evidence="9 10">
    <name type="scientific">Coemansia guatemalensis</name>
    <dbReference type="NCBI Taxonomy" id="2761395"/>
    <lineage>
        <taxon>Eukaryota</taxon>
        <taxon>Fungi</taxon>
        <taxon>Fungi incertae sedis</taxon>
        <taxon>Zoopagomycota</taxon>
        <taxon>Kickxellomycotina</taxon>
        <taxon>Kickxellomycetes</taxon>
        <taxon>Kickxellales</taxon>
        <taxon>Kickxellaceae</taxon>
        <taxon>Coemansia</taxon>
    </lineage>
</organism>
<feature type="compositionally biased region" description="Polar residues" evidence="7">
    <location>
        <begin position="51"/>
        <end position="75"/>
    </location>
</feature>
<dbReference type="Gene3D" id="3.40.1090.10">
    <property type="entry name" value="Cytosolic phospholipase A2 catalytic domain"/>
    <property type="match status" value="2"/>
</dbReference>
<dbReference type="OrthoDB" id="6121437at2759"/>
<comment type="catalytic activity">
    <reaction evidence="6">
        <text>a 1-acyl-sn-glycero-3-phosphocholine + H2O = sn-glycerol 3-phosphocholine + a fatty acid + H(+)</text>
        <dbReference type="Rhea" id="RHEA:15177"/>
        <dbReference type="ChEBI" id="CHEBI:15377"/>
        <dbReference type="ChEBI" id="CHEBI:15378"/>
        <dbReference type="ChEBI" id="CHEBI:16870"/>
        <dbReference type="ChEBI" id="CHEBI:28868"/>
        <dbReference type="ChEBI" id="CHEBI:58168"/>
        <dbReference type="EC" id="3.1.1.5"/>
    </reaction>
</comment>
<evidence type="ECO:0000256" key="7">
    <source>
        <dbReference type="SAM" id="MobiDB-lite"/>
    </source>
</evidence>
<evidence type="ECO:0000259" key="8">
    <source>
        <dbReference type="PROSITE" id="PS51210"/>
    </source>
</evidence>
<evidence type="ECO:0000256" key="5">
    <source>
        <dbReference type="PROSITE-ProRule" id="PRU00555"/>
    </source>
</evidence>
<sequence>MAVSAGTSAYPASQHAMGIAWTRFQDAGATEELTHCADSDDDGSDTNNSSIHETSGTENVVSAGNNRNSVDSQSNPVQSLYNSIAASLVASFTNTEVAHHSVDVKDGKSTDTADRPSNASTTDSQDKAWYAELLGVLELLGASPQSSEDPRAGTESRASAGDQSTEEEKADYLSWLTGIREQLDNVSARIRQSDSDTSAASANTANKEDKPDTGGPFKDVKMVPDNVNQSNTIKEQVLGQISAIQAQLGQQIDDARCAFENTVHDILPSQLQRPWVTDCAEHCLDKETHPEPSEATLVRIGSDICSQEADFQRIRAEKIRNDFAGFIGVASGTVDVRDIPVIGIAGSGGGFRAMIATLGSYRAMHQAGLAQCAMYDAAVSGSSWTVAALHTYASGNPFRVLDSVHLAMKTSMFSTSNLKEFIVENDGIAKRVFADIAARYLLSATKDEDTQQAADESVRESGAVESVTEKTEGMEKPASIVDRVWGEVARQGNKMADAVLPEQLQPWRRAETTAPAPLTMDELLQAARTTLGSLSAPPLSIVDLYGALLFKKLIVRHVNGGNDDAKPDLELDPQWVKLSAQRAAVDGGWQPMPIYTAVRHFIGTQDNDPDNAPGHKYQWIEMSPYEVGSIDHGAWVPSWAFGRPMAKGREQLRVGEAHFGSIMGAVSSAFCASVNAMMMEVYMAVPSVVRGVLDPLLDRIESGTQTSHPIPPYTIYNPFYETEIPGASAKDELSELGTTPLLSLMDAGMQNNLPFAPLLRSERGVDVIVCLDASANIDIMPWFARAETWASDHGIERWPWGARPWAADPLRPSKSEEELEKSILRGTKSVCENTDRQLREDNVRCVVFDQPMAPSPLPKEQRQPEALSHPPLTIIYLPLLPNREFRDPEFDPETADFCATFNDKWTGEQIDQLADLASYNFTQELERIRSAVKTAYQRKRAHRLFCENAGK</sequence>
<accession>A0A9W8I6K0</accession>
<evidence type="ECO:0000256" key="6">
    <source>
        <dbReference type="RuleBase" id="RU362103"/>
    </source>
</evidence>
<feature type="region of interest" description="Disordered" evidence="7">
    <location>
        <begin position="143"/>
        <end position="169"/>
    </location>
</feature>
<feature type="region of interest" description="Disordered" evidence="7">
    <location>
        <begin position="35"/>
        <end position="75"/>
    </location>
</feature>
<dbReference type="GO" id="GO:0004622">
    <property type="term" value="F:phosphatidylcholine lysophospholipase activity"/>
    <property type="evidence" value="ECO:0007669"/>
    <property type="project" value="UniProtKB-EC"/>
</dbReference>
<feature type="compositionally biased region" description="Basic and acidic residues" evidence="7">
    <location>
        <begin position="103"/>
        <end position="114"/>
    </location>
</feature>
<dbReference type="PANTHER" id="PTHR10728">
    <property type="entry name" value="CYTOSOLIC PHOSPHOLIPASE A2"/>
    <property type="match status" value="1"/>
</dbReference>
<dbReference type="InterPro" id="IPR002642">
    <property type="entry name" value="LysoPLipase_cat_dom"/>
</dbReference>
<dbReference type="GO" id="GO:0005829">
    <property type="term" value="C:cytosol"/>
    <property type="evidence" value="ECO:0007669"/>
    <property type="project" value="TreeGrafter"/>
</dbReference>
<dbReference type="SUPFAM" id="SSF52151">
    <property type="entry name" value="FabD/lysophospholipase-like"/>
    <property type="match status" value="1"/>
</dbReference>
<gene>
    <name evidence="9" type="ORF">H4R20_000247</name>
</gene>
<reference evidence="9" key="1">
    <citation type="submission" date="2022-07" db="EMBL/GenBank/DDBJ databases">
        <title>Phylogenomic reconstructions and comparative analyses of Kickxellomycotina fungi.</title>
        <authorList>
            <person name="Reynolds N.K."/>
            <person name="Stajich J.E."/>
            <person name="Barry K."/>
            <person name="Grigoriev I.V."/>
            <person name="Crous P."/>
            <person name="Smith M.E."/>
        </authorList>
    </citation>
    <scope>NUCLEOTIDE SEQUENCE</scope>
    <source>
        <strain evidence="9">NRRL 1565</strain>
    </source>
</reference>